<dbReference type="InterPro" id="IPR016039">
    <property type="entry name" value="Thiolase-like"/>
</dbReference>
<gene>
    <name evidence="1" type="ORF">GCM10009107_31250</name>
</gene>
<evidence type="ECO:0008006" key="3">
    <source>
        <dbReference type="Google" id="ProtNLM"/>
    </source>
</evidence>
<keyword evidence="2" id="KW-1185">Reference proteome</keyword>
<sequence>MKVAACGWLADQPDTVMRMADNLCASIAEAMEPLRETNGLVGLAAPLLLVALPAERIPFDDSLVARIRRHLSAAFPRGFAHMEMLRSGHAGGLVALETALAMVRTQQRQPVIIAGSDCWLDPDTLEWLEETSQLHGAGERNNAWGFIPGEAAGAALLLSSAAARAVGIAPLSYLVATGLGKEDKLIRSGEVCLGKGLSRAFGSVLEAWPGEQVTDVYCDMNGEPYRADEYGFTVTRTRQRFRAASDFIAPADCWGDVGAASGPLAVVLATIAQLKMYSRGPLGLVWGSSDGGERAAALLRAASNC</sequence>
<dbReference type="Gene3D" id="3.40.47.10">
    <property type="match status" value="1"/>
</dbReference>
<accession>A0ABN1K4P4</accession>
<evidence type="ECO:0000313" key="1">
    <source>
        <dbReference type="EMBL" id="GAA0754588.1"/>
    </source>
</evidence>
<dbReference type="SUPFAM" id="SSF53901">
    <property type="entry name" value="Thiolase-like"/>
    <property type="match status" value="1"/>
</dbReference>
<dbReference type="Proteomes" id="UP001500279">
    <property type="component" value="Unassembled WGS sequence"/>
</dbReference>
<organism evidence="1 2">
    <name type="scientific">Ideonella azotifigens</name>
    <dbReference type="NCBI Taxonomy" id="513160"/>
    <lineage>
        <taxon>Bacteria</taxon>
        <taxon>Pseudomonadati</taxon>
        <taxon>Pseudomonadota</taxon>
        <taxon>Betaproteobacteria</taxon>
        <taxon>Burkholderiales</taxon>
        <taxon>Sphaerotilaceae</taxon>
        <taxon>Ideonella</taxon>
    </lineage>
</organism>
<comment type="caution">
    <text evidence="1">The sequence shown here is derived from an EMBL/GenBank/DDBJ whole genome shotgun (WGS) entry which is preliminary data.</text>
</comment>
<name>A0ABN1K4P4_9BURK</name>
<evidence type="ECO:0000313" key="2">
    <source>
        <dbReference type="Proteomes" id="UP001500279"/>
    </source>
</evidence>
<dbReference type="EMBL" id="BAAAEW010000020">
    <property type="protein sequence ID" value="GAA0754588.1"/>
    <property type="molecule type" value="Genomic_DNA"/>
</dbReference>
<protein>
    <recommendedName>
        <fullName evidence="3">Beta-ketoacyl synthase N-terminal domain-containing protein</fullName>
    </recommendedName>
</protein>
<proteinExistence type="predicted"/>
<reference evidence="1 2" key="1">
    <citation type="journal article" date="2019" name="Int. J. Syst. Evol. Microbiol.">
        <title>The Global Catalogue of Microorganisms (GCM) 10K type strain sequencing project: providing services to taxonomists for standard genome sequencing and annotation.</title>
        <authorList>
            <consortium name="The Broad Institute Genomics Platform"/>
            <consortium name="The Broad Institute Genome Sequencing Center for Infectious Disease"/>
            <person name="Wu L."/>
            <person name="Ma J."/>
        </authorList>
    </citation>
    <scope>NUCLEOTIDE SEQUENCE [LARGE SCALE GENOMIC DNA]</scope>
    <source>
        <strain evidence="1 2">JCM 15503</strain>
    </source>
</reference>